<dbReference type="RefSeq" id="WP_267221293.1">
    <property type="nucleotide sequence ID" value="NZ_JAPCWC010000010.1"/>
</dbReference>
<gene>
    <name evidence="8" type="ORF">ACFFF8_10150</name>
</gene>
<dbReference type="NCBIfam" id="TIGR02937">
    <property type="entry name" value="sigma70-ECF"/>
    <property type="match status" value="1"/>
</dbReference>
<sequence length="198" mass="21740">MAAPEGDDKAAVAAALAGRQAGFTALMDAHRDAVFRMVRGHLGNEADALDVTQESFVAAFLALRRYDPTRPFRGWILRIALNKCHDWARRRKVRRFFAFALPIEEAASVADEGYDPEQALASRGEVERIHADIAALPASLKEPLLLCALEGLSQEEAAAILGISRKAVETRIYRARRHLAHWNGSGNSDPGDGDPWRA</sequence>
<dbReference type="InterPro" id="IPR013325">
    <property type="entry name" value="RNA_pol_sigma_r2"/>
</dbReference>
<dbReference type="Pfam" id="PF04542">
    <property type="entry name" value="Sigma70_r2"/>
    <property type="match status" value="1"/>
</dbReference>
<dbReference type="Gene3D" id="1.10.1740.10">
    <property type="match status" value="1"/>
</dbReference>
<evidence type="ECO:0000256" key="4">
    <source>
        <dbReference type="ARBA" id="ARBA00023125"/>
    </source>
</evidence>
<dbReference type="InterPro" id="IPR013249">
    <property type="entry name" value="RNA_pol_sigma70_r4_t2"/>
</dbReference>
<keyword evidence="4" id="KW-0238">DNA-binding</keyword>
<organism evidence="8 9">
    <name type="scientific">Novosphingobium clariflavum</name>
    <dbReference type="NCBI Taxonomy" id="2029884"/>
    <lineage>
        <taxon>Bacteria</taxon>
        <taxon>Pseudomonadati</taxon>
        <taxon>Pseudomonadota</taxon>
        <taxon>Alphaproteobacteria</taxon>
        <taxon>Sphingomonadales</taxon>
        <taxon>Sphingomonadaceae</taxon>
        <taxon>Novosphingobium</taxon>
    </lineage>
</organism>
<dbReference type="InterPro" id="IPR013324">
    <property type="entry name" value="RNA_pol_sigma_r3/r4-like"/>
</dbReference>
<dbReference type="InterPro" id="IPR036388">
    <property type="entry name" value="WH-like_DNA-bd_sf"/>
</dbReference>
<dbReference type="SUPFAM" id="SSF88946">
    <property type="entry name" value="Sigma2 domain of RNA polymerase sigma factors"/>
    <property type="match status" value="1"/>
</dbReference>
<evidence type="ECO:0000256" key="3">
    <source>
        <dbReference type="ARBA" id="ARBA00023082"/>
    </source>
</evidence>
<dbReference type="InterPro" id="IPR039425">
    <property type="entry name" value="RNA_pol_sigma-70-like"/>
</dbReference>
<evidence type="ECO:0000259" key="6">
    <source>
        <dbReference type="Pfam" id="PF04542"/>
    </source>
</evidence>
<evidence type="ECO:0000256" key="1">
    <source>
        <dbReference type="ARBA" id="ARBA00010641"/>
    </source>
</evidence>
<keyword evidence="9" id="KW-1185">Reference proteome</keyword>
<name>A0ABV6S6X4_9SPHN</name>
<evidence type="ECO:0000313" key="9">
    <source>
        <dbReference type="Proteomes" id="UP001589858"/>
    </source>
</evidence>
<dbReference type="PANTHER" id="PTHR43133:SF8">
    <property type="entry name" value="RNA POLYMERASE SIGMA FACTOR HI_1459-RELATED"/>
    <property type="match status" value="1"/>
</dbReference>
<dbReference type="SUPFAM" id="SSF88659">
    <property type="entry name" value="Sigma3 and sigma4 domains of RNA polymerase sigma factors"/>
    <property type="match status" value="1"/>
</dbReference>
<proteinExistence type="inferred from homology"/>
<reference evidence="8 9" key="1">
    <citation type="submission" date="2024-09" db="EMBL/GenBank/DDBJ databases">
        <authorList>
            <person name="Sun Q."/>
            <person name="Mori K."/>
        </authorList>
    </citation>
    <scope>NUCLEOTIDE SEQUENCE [LARGE SCALE GENOMIC DNA]</scope>
    <source>
        <strain evidence="8 9">CICC 11035S</strain>
    </source>
</reference>
<feature type="domain" description="RNA polymerase sigma factor 70 region 4 type 2" evidence="7">
    <location>
        <begin position="133"/>
        <end position="179"/>
    </location>
</feature>
<dbReference type="Pfam" id="PF08281">
    <property type="entry name" value="Sigma70_r4_2"/>
    <property type="match status" value="1"/>
</dbReference>
<comment type="caution">
    <text evidence="8">The sequence shown here is derived from an EMBL/GenBank/DDBJ whole genome shotgun (WGS) entry which is preliminary data.</text>
</comment>
<protein>
    <submittedName>
        <fullName evidence="8">RNA polymerase sigma factor</fullName>
    </submittedName>
</protein>
<keyword evidence="5" id="KW-0804">Transcription</keyword>
<dbReference type="EMBL" id="JBHLTM010000036">
    <property type="protein sequence ID" value="MFC0684956.1"/>
    <property type="molecule type" value="Genomic_DNA"/>
</dbReference>
<accession>A0ABV6S6X4</accession>
<evidence type="ECO:0000259" key="7">
    <source>
        <dbReference type="Pfam" id="PF08281"/>
    </source>
</evidence>
<evidence type="ECO:0000256" key="2">
    <source>
        <dbReference type="ARBA" id="ARBA00023015"/>
    </source>
</evidence>
<evidence type="ECO:0000256" key="5">
    <source>
        <dbReference type="ARBA" id="ARBA00023163"/>
    </source>
</evidence>
<comment type="similarity">
    <text evidence="1">Belongs to the sigma-70 factor family. ECF subfamily.</text>
</comment>
<keyword evidence="3" id="KW-0731">Sigma factor</keyword>
<evidence type="ECO:0000313" key="8">
    <source>
        <dbReference type="EMBL" id="MFC0684956.1"/>
    </source>
</evidence>
<dbReference type="Proteomes" id="UP001589858">
    <property type="component" value="Unassembled WGS sequence"/>
</dbReference>
<keyword evidence="2" id="KW-0805">Transcription regulation</keyword>
<dbReference type="InterPro" id="IPR007627">
    <property type="entry name" value="RNA_pol_sigma70_r2"/>
</dbReference>
<dbReference type="Gene3D" id="1.10.10.10">
    <property type="entry name" value="Winged helix-like DNA-binding domain superfamily/Winged helix DNA-binding domain"/>
    <property type="match status" value="1"/>
</dbReference>
<feature type="domain" description="RNA polymerase sigma-70 region 2" evidence="6">
    <location>
        <begin position="26"/>
        <end position="92"/>
    </location>
</feature>
<dbReference type="InterPro" id="IPR014284">
    <property type="entry name" value="RNA_pol_sigma-70_dom"/>
</dbReference>
<dbReference type="CDD" id="cd06171">
    <property type="entry name" value="Sigma70_r4"/>
    <property type="match status" value="1"/>
</dbReference>
<dbReference type="PANTHER" id="PTHR43133">
    <property type="entry name" value="RNA POLYMERASE ECF-TYPE SIGMA FACTO"/>
    <property type="match status" value="1"/>
</dbReference>